<comment type="catalytic activity">
    <reaction evidence="9 10">
        <text>L-cysteinyl-[protein] + hexadecanoyl-CoA = S-hexadecanoyl-L-cysteinyl-[protein] + CoA</text>
        <dbReference type="Rhea" id="RHEA:36683"/>
        <dbReference type="Rhea" id="RHEA-COMP:10131"/>
        <dbReference type="Rhea" id="RHEA-COMP:11032"/>
        <dbReference type="ChEBI" id="CHEBI:29950"/>
        <dbReference type="ChEBI" id="CHEBI:57287"/>
        <dbReference type="ChEBI" id="CHEBI:57379"/>
        <dbReference type="ChEBI" id="CHEBI:74151"/>
        <dbReference type="EC" id="2.3.1.225"/>
    </reaction>
</comment>
<dbReference type="GO" id="GO:0016020">
    <property type="term" value="C:membrane"/>
    <property type="evidence" value="ECO:0007669"/>
    <property type="project" value="UniProtKB-SubCell"/>
</dbReference>
<evidence type="ECO:0000256" key="3">
    <source>
        <dbReference type="ARBA" id="ARBA00022692"/>
    </source>
</evidence>
<dbReference type="EMBL" id="JAEUBD010000095">
    <property type="protein sequence ID" value="KAH3677886.1"/>
    <property type="molecule type" value="Genomic_DNA"/>
</dbReference>
<keyword evidence="13" id="KW-1185">Reference proteome</keyword>
<evidence type="ECO:0000256" key="2">
    <source>
        <dbReference type="ARBA" id="ARBA00022679"/>
    </source>
</evidence>
<dbReference type="InterPro" id="IPR001594">
    <property type="entry name" value="Palmitoyltrfase_DHHC"/>
</dbReference>
<comment type="caution">
    <text evidence="12">The sequence shown here is derived from an EMBL/GenBank/DDBJ whole genome shotgun (WGS) entry which is preliminary data.</text>
</comment>
<evidence type="ECO:0000256" key="7">
    <source>
        <dbReference type="ARBA" id="ARBA00023288"/>
    </source>
</evidence>
<comment type="subcellular location">
    <subcellularLocation>
        <location evidence="1">Membrane</location>
        <topology evidence="1">Multi-pass membrane protein</topology>
    </subcellularLocation>
</comment>
<evidence type="ECO:0000313" key="13">
    <source>
        <dbReference type="Proteomes" id="UP000788993"/>
    </source>
</evidence>
<feature type="transmembrane region" description="Helical" evidence="10">
    <location>
        <begin position="161"/>
        <end position="186"/>
    </location>
</feature>
<reference evidence="12" key="1">
    <citation type="journal article" date="2021" name="Open Biol.">
        <title>Shared evolutionary footprints suggest mitochondrial oxidative damage underlies multiple complex I losses in fungi.</title>
        <authorList>
            <person name="Schikora-Tamarit M.A."/>
            <person name="Marcet-Houben M."/>
            <person name="Nosek J."/>
            <person name="Gabaldon T."/>
        </authorList>
    </citation>
    <scope>NUCLEOTIDE SEQUENCE</scope>
    <source>
        <strain evidence="12">NCAIM Y.01608</strain>
    </source>
</reference>
<dbReference type="EC" id="2.3.1.225" evidence="10"/>
<keyword evidence="3 10" id="KW-0812">Transmembrane</keyword>
<dbReference type="OrthoDB" id="302728at2759"/>
<evidence type="ECO:0000259" key="11">
    <source>
        <dbReference type="Pfam" id="PF01529"/>
    </source>
</evidence>
<keyword evidence="2 10" id="KW-0808">Transferase</keyword>
<dbReference type="PROSITE" id="PS50216">
    <property type="entry name" value="DHHC"/>
    <property type="match status" value="1"/>
</dbReference>
<dbReference type="PANTHER" id="PTHR12246">
    <property type="entry name" value="PALMITOYLTRANSFERASE ZDHHC16"/>
    <property type="match status" value="1"/>
</dbReference>
<sequence>MVFSVIDGSASRLAIFVIITILEALCLISYYLVVAVGPGSPMEFPELRCLEPGPDVRPEPPEFLKSNTVMVKRDGGYRYCNKCRVWKPDRCHHCSSCEQCILRMDHHCPWFADCIGFKNHKFFVQFLIYTSFYTGLATLISGYCLYKIYYLQSVSLDKFSLHTMFVFALGAVMWLCVSVFTLFTIYQLLINRTTLESYETQGYRSNRSSHEIGNIFDLGYKQNWCAIMGATWVEWLLPIRASSENGSGLTFRVNDLVYRKLQQETQLQERLSQEITNYRAVQKQINKSALPPA</sequence>
<comment type="similarity">
    <text evidence="10">Belongs to the DHHC palmitoyltransferase family.</text>
</comment>
<reference evidence="12" key="2">
    <citation type="submission" date="2021-01" db="EMBL/GenBank/DDBJ databases">
        <authorList>
            <person name="Schikora-Tamarit M.A."/>
        </authorList>
    </citation>
    <scope>NUCLEOTIDE SEQUENCE</scope>
    <source>
        <strain evidence="12">NCAIM Y.01608</strain>
    </source>
</reference>
<feature type="domain" description="Palmitoyltransferase DHHC" evidence="11">
    <location>
        <begin position="77"/>
        <end position="199"/>
    </location>
</feature>
<protein>
    <recommendedName>
        <fullName evidence="10">Palmitoyltransferase</fullName>
        <ecNumber evidence="10">2.3.1.225</ecNumber>
    </recommendedName>
</protein>
<gene>
    <name evidence="12" type="ORF">OGATHE_000540</name>
</gene>
<dbReference type="Proteomes" id="UP000788993">
    <property type="component" value="Unassembled WGS sequence"/>
</dbReference>
<dbReference type="InterPro" id="IPR039859">
    <property type="entry name" value="PFA4/ZDH16/20/ERF2-like"/>
</dbReference>
<dbReference type="AlphaFoldDB" id="A0A9P8TGV4"/>
<proteinExistence type="inferred from homology"/>
<evidence type="ECO:0000256" key="8">
    <source>
        <dbReference type="ARBA" id="ARBA00023315"/>
    </source>
</evidence>
<keyword evidence="4 10" id="KW-1133">Transmembrane helix</keyword>
<keyword evidence="5 10" id="KW-0472">Membrane</keyword>
<dbReference type="Pfam" id="PF01529">
    <property type="entry name" value="DHHC"/>
    <property type="match status" value="1"/>
</dbReference>
<accession>A0A9P8TGV4</accession>
<feature type="transmembrane region" description="Helical" evidence="10">
    <location>
        <begin position="126"/>
        <end position="149"/>
    </location>
</feature>
<evidence type="ECO:0000256" key="4">
    <source>
        <dbReference type="ARBA" id="ARBA00022989"/>
    </source>
</evidence>
<comment type="domain">
    <text evidence="10">The DHHC domain is required for palmitoyltransferase activity.</text>
</comment>
<evidence type="ECO:0000256" key="10">
    <source>
        <dbReference type="RuleBase" id="RU079119"/>
    </source>
</evidence>
<keyword evidence="8 10" id="KW-0012">Acyltransferase</keyword>
<name>A0A9P8TGV4_9ASCO</name>
<evidence type="ECO:0000313" key="12">
    <source>
        <dbReference type="EMBL" id="KAH3677886.1"/>
    </source>
</evidence>
<evidence type="ECO:0000256" key="5">
    <source>
        <dbReference type="ARBA" id="ARBA00023136"/>
    </source>
</evidence>
<evidence type="ECO:0000256" key="1">
    <source>
        <dbReference type="ARBA" id="ARBA00004141"/>
    </source>
</evidence>
<feature type="transmembrane region" description="Helical" evidence="10">
    <location>
        <begin position="12"/>
        <end position="33"/>
    </location>
</feature>
<keyword evidence="6" id="KW-0564">Palmitate</keyword>
<evidence type="ECO:0000256" key="6">
    <source>
        <dbReference type="ARBA" id="ARBA00023139"/>
    </source>
</evidence>
<keyword evidence="7" id="KW-0449">Lipoprotein</keyword>
<organism evidence="12 13">
    <name type="scientific">Ogataea polymorpha</name>
    <dbReference type="NCBI Taxonomy" id="460523"/>
    <lineage>
        <taxon>Eukaryota</taxon>
        <taxon>Fungi</taxon>
        <taxon>Dikarya</taxon>
        <taxon>Ascomycota</taxon>
        <taxon>Saccharomycotina</taxon>
        <taxon>Pichiomycetes</taxon>
        <taxon>Pichiales</taxon>
        <taxon>Pichiaceae</taxon>
        <taxon>Ogataea</taxon>
    </lineage>
</organism>
<evidence type="ECO:0000256" key="9">
    <source>
        <dbReference type="ARBA" id="ARBA00048048"/>
    </source>
</evidence>
<dbReference type="GO" id="GO:0019706">
    <property type="term" value="F:protein-cysteine S-palmitoyltransferase activity"/>
    <property type="evidence" value="ECO:0007669"/>
    <property type="project" value="UniProtKB-EC"/>
</dbReference>